<feature type="compositionally biased region" description="Polar residues" evidence="1">
    <location>
        <begin position="124"/>
        <end position="135"/>
    </location>
</feature>
<protein>
    <submittedName>
        <fullName evidence="2">Uncharacterized protein</fullName>
    </submittedName>
</protein>
<accession>A0A4D6LKF8</accession>
<keyword evidence="3" id="KW-1185">Reference proteome</keyword>
<dbReference type="Proteomes" id="UP000501690">
    <property type="component" value="Linkage Group LG4"/>
</dbReference>
<feature type="compositionally biased region" description="Low complexity" evidence="1">
    <location>
        <begin position="107"/>
        <end position="123"/>
    </location>
</feature>
<evidence type="ECO:0000313" key="3">
    <source>
        <dbReference type="Proteomes" id="UP000501690"/>
    </source>
</evidence>
<evidence type="ECO:0000256" key="1">
    <source>
        <dbReference type="SAM" id="MobiDB-lite"/>
    </source>
</evidence>
<dbReference type="AlphaFoldDB" id="A0A4D6LKF8"/>
<sequence>MPPSKPPQLHLQQQRTPPHHFVHAPARPAHSSPSRRPPFTFQHLHCRSASANNNINTDPNHRCNAQAATSENATGAKPPRATTLHLQRTRSSSCCTCESFTLPQPSRAPAATTAPARTNTNNNVSASFHRNQSWQ</sequence>
<name>A0A4D6LKF8_VIGUN</name>
<feature type="region of interest" description="Disordered" evidence="1">
    <location>
        <begin position="1"/>
        <end position="88"/>
    </location>
</feature>
<feature type="compositionally biased region" description="Polar residues" evidence="1">
    <location>
        <begin position="49"/>
        <end position="58"/>
    </location>
</feature>
<reference evidence="2 3" key="1">
    <citation type="submission" date="2019-04" db="EMBL/GenBank/DDBJ databases">
        <title>An improved genome assembly and genetic linkage map for asparagus bean, Vigna unguiculata ssp. sesquipedialis.</title>
        <authorList>
            <person name="Xia Q."/>
            <person name="Zhang R."/>
            <person name="Dong Y."/>
        </authorList>
    </citation>
    <scope>NUCLEOTIDE SEQUENCE [LARGE SCALE GENOMIC DNA]</scope>
    <source>
        <tissue evidence="2">Leaf</tissue>
    </source>
</reference>
<organism evidence="2 3">
    <name type="scientific">Vigna unguiculata</name>
    <name type="common">Cowpea</name>
    <dbReference type="NCBI Taxonomy" id="3917"/>
    <lineage>
        <taxon>Eukaryota</taxon>
        <taxon>Viridiplantae</taxon>
        <taxon>Streptophyta</taxon>
        <taxon>Embryophyta</taxon>
        <taxon>Tracheophyta</taxon>
        <taxon>Spermatophyta</taxon>
        <taxon>Magnoliopsida</taxon>
        <taxon>eudicotyledons</taxon>
        <taxon>Gunneridae</taxon>
        <taxon>Pentapetalae</taxon>
        <taxon>rosids</taxon>
        <taxon>fabids</taxon>
        <taxon>Fabales</taxon>
        <taxon>Fabaceae</taxon>
        <taxon>Papilionoideae</taxon>
        <taxon>50 kb inversion clade</taxon>
        <taxon>NPAAA clade</taxon>
        <taxon>indigoferoid/millettioid clade</taxon>
        <taxon>Phaseoleae</taxon>
        <taxon>Vigna</taxon>
    </lineage>
</organism>
<proteinExistence type="predicted"/>
<feature type="compositionally biased region" description="Low complexity" evidence="1">
    <location>
        <begin position="23"/>
        <end position="38"/>
    </location>
</feature>
<feature type="region of interest" description="Disordered" evidence="1">
    <location>
        <begin position="103"/>
        <end position="135"/>
    </location>
</feature>
<dbReference type="EMBL" id="CP039348">
    <property type="protein sequence ID" value="QCD89202.1"/>
    <property type="molecule type" value="Genomic_DNA"/>
</dbReference>
<evidence type="ECO:0000313" key="2">
    <source>
        <dbReference type="EMBL" id="QCD89202.1"/>
    </source>
</evidence>
<gene>
    <name evidence="2" type="ORF">DEO72_LG4g141</name>
</gene>